<dbReference type="PROSITE" id="PS50048">
    <property type="entry name" value="ZN2_CY6_FUNGAL_2"/>
    <property type="match status" value="1"/>
</dbReference>
<proteinExistence type="predicted"/>
<organism evidence="6 7">
    <name type="scientific">Lachnellula cervina</name>
    <dbReference type="NCBI Taxonomy" id="1316786"/>
    <lineage>
        <taxon>Eukaryota</taxon>
        <taxon>Fungi</taxon>
        <taxon>Dikarya</taxon>
        <taxon>Ascomycota</taxon>
        <taxon>Pezizomycotina</taxon>
        <taxon>Leotiomycetes</taxon>
        <taxon>Helotiales</taxon>
        <taxon>Lachnaceae</taxon>
        <taxon>Lachnellula</taxon>
    </lineage>
</organism>
<dbReference type="SMART" id="SM00066">
    <property type="entry name" value="GAL4"/>
    <property type="match status" value="1"/>
</dbReference>
<dbReference type="AlphaFoldDB" id="A0A7D8UWZ5"/>
<keyword evidence="2" id="KW-0479">Metal-binding</keyword>
<feature type="domain" description="Zn(2)-C6 fungal-type" evidence="5">
    <location>
        <begin position="24"/>
        <end position="51"/>
    </location>
</feature>
<sequence>MSTTGDNRSRSPSGTDTQSRKKHPCVLCQQRKVKCDRNDPCQNCTKARIECIPASALPPRRRKKRFPEAELLARLRKYEEHLKAYGADIDAINREDGPVPSKLPPEIKHSHDPHNCSRPGIETVKPLSVRRSLKHVEKLEINNFKFQDAEELLQGSSDDDETFQSPITKTYDAIGSDASDLLFPTEATGNSTDLHPSPMHIFRLWQNFIDNVNPLIKILHAPTVQQQILDATADLGKVSKGTEVLMFGIYATAIMSMTDAEVESMFGEEKPKLLAHYQSGCRQALLRAGFLRSSDMTILQGFLLYLLSGLNFSIDPRALFCLTGISIRIAQRMGLNVDGTAYGLLPFEVEMRRRLWWQLLLLDTRVGELSGYGPSLHMHMWTTKLPSNVNDSSLFPDMREPPSEHPGSTEMLFALLRCEVAQFLCQTRRMCGPSEMDDAAIDAFEAMLQEKYLRYCDTQVPIHYISSAMARSSIFKLRMGTHHPSLMSSKSKEMSEQELDRLFNSSLAMLENHYNLMGAKSISRFSWHIYTNFPFPAYVYLICALRYRTTGELADRAWKQLEASIDRRSKSEMGKRHGHQETTLHMAMANLTVKSWEARESALRELQPETPTPKFIQQFREKLASRKSSNSATQSDASPPEIGNQVGNQFEDAYQWLNQQPPFETQSFDQSNILMPDSSTMDWSFWNGIGQVPVSDFDNTLPNPGQGFYQS</sequence>
<dbReference type="SMART" id="SM00906">
    <property type="entry name" value="Fungal_trans"/>
    <property type="match status" value="1"/>
</dbReference>
<dbReference type="InterPro" id="IPR007219">
    <property type="entry name" value="XnlR_reg_dom"/>
</dbReference>
<reference evidence="6 7" key="1">
    <citation type="submission" date="2018-05" db="EMBL/GenBank/DDBJ databases">
        <title>Whole genome sequencing for identification of molecular markers to develop diagnostic detection tools for the regulated plant pathogen Lachnellula willkommii.</title>
        <authorList>
            <person name="Giroux E."/>
            <person name="Bilodeau G."/>
        </authorList>
    </citation>
    <scope>NUCLEOTIDE SEQUENCE [LARGE SCALE GENOMIC DNA]</scope>
    <source>
        <strain evidence="6 7">CBS 625.97</strain>
    </source>
</reference>
<dbReference type="InterPro" id="IPR036864">
    <property type="entry name" value="Zn2-C6_fun-type_DNA-bd_sf"/>
</dbReference>
<dbReference type="InterPro" id="IPR050613">
    <property type="entry name" value="Sec_Metabolite_Reg"/>
</dbReference>
<dbReference type="Pfam" id="PF00172">
    <property type="entry name" value="Zn_clus"/>
    <property type="match status" value="1"/>
</dbReference>
<dbReference type="CDD" id="cd00067">
    <property type="entry name" value="GAL4"/>
    <property type="match status" value="1"/>
</dbReference>
<feature type="region of interest" description="Disordered" evidence="4">
    <location>
        <begin position="624"/>
        <end position="646"/>
    </location>
</feature>
<dbReference type="GO" id="GO:0005634">
    <property type="term" value="C:nucleus"/>
    <property type="evidence" value="ECO:0007669"/>
    <property type="project" value="UniProtKB-SubCell"/>
</dbReference>
<dbReference type="EMBL" id="QGMG01000023">
    <property type="protein sequence ID" value="TVY58858.1"/>
    <property type="molecule type" value="Genomic_DNA"/>
</dbReference>
<dbReference type="CDD" id="cd12148">
    <property type="entry name" value="fungal_TF_MHR"/>
    <property type="match status" value="1"/>
</dbReference>
<dbReference type="Pfam" id="PF04082">
    <property type="entry name" value="Fungal_trans"/>
    <property type="match status" value="1"/>
</dbReference>
<comment type="subcellular location">
    <subcellularLocation>
        <location evidence="1">Nucleus</location>
    </subcellularLocation>
</comment>
<evidence type="ECO:0000256" key="3">
    <source>
        <dbReference type="ARBA" id="ARBA00023242"/>
    </source>
</evidence>
<keyword evidence="7" id="KW-1185">Reference proteome</keyword>
<protein>
    <submittedName>
        <fullName evidence="6">Aurofusarin cluster transcription factor aurR2</fullName>
    </submittedName>
</protein>
<dbReference type="GO" id="GO:0006351">
    <property type="term" value="P:DNA-templated transcription"/>
    <property type="evidence" value="ECO:0007669"/>
    <property type="project" value="InterPro"/>
</dbReference>
<comment type="caution">
    <text evidence="6">The sequence shown here is derived from an EMBL/GenBank/DDBJ whole genome shotgun (WGS) entry which is preliminary data.</text>
</comment>
<evidence type="ECO:0000313" key="7">
    <source>
        <dbReference type="Proteomes" id="UP000481288"/>
    </source>
</evidence>
<feature type="region of interest" description="Disordered" evidence="4">
    <location>
        <begin position="1"/>
        <end position="23"/>
    </location>
</feature>
<dbReference type="GO" id="GO:0008270">
    <property type="term" value="F:zinc ion binding"/>
    <property type="evidence" value="ECO:0007669"/>
    <property type="project" value="InterPro"/>
</dbReference>
<accession>A0A7D8UWZ5</accession>
<name>A0A7D8UWZ5_9HELO</name>
<keyword evidence="3" id="KW-0539">Nucleus</keyword>
<dbReference type="Gene3D" id="4.10.240.10">
    <property type="entry name" value="Zn(2)-C6 fungal-type DNA-binding domain"/>
    <property type="match status" value="1"/>
</dbReference>
<dbReference type="GO" id="GO:0000981">
    <property type="term" value="F:DNA-binding transcription factor activity, RNA polymerase II-specific"/>
    <property type="evidence" value="ECO:0007669"/>
    <property type="project" value="InterPro"/>
</dbReference>
<dbReference type="GO" id="GO:0003677">
    <property type="term" value="F:DNA binding"/>
    <property type="evidence" value="ECO:0007669"/>
    <property type="project" value="InterPro"/>
</dbReference>
<dbReference type="PANTHER" id="PTHR31001">
    <property type="entry name" value="UNCHARACTERIZED TRANSCRIPTIONAL REGULATORY PROTEIN"/>
    <property type="match status" value="1"/>
</dbReference>
<dbReference type="InterPro" id="IPR001138">
    <property type="entry name" value="Zn2Cys6_DnaBD"/>
</dbReference>
<evidence type="ECO:0000256" key="2">
    <source>
        <dbReference type="ARBA" id="ARBA00022723"/>
    </source>
</evidence>
<dbReference type="Proteomes" id="UP000481288">
    <property type="component" value="Unassembled WGS sequence"/>
</dbReference>
<feature type="compositionally biased region" description="Polar residues" evidence="4">
    <location>
        <begin position="1"/>
        <end position="17"/>
    </location>
</feature>
<evidence type="ECO:0000313" key="6">
    <source>
        <dbReference type="EMBL" id="TVY58858.1"/>
    </source>
</evidence>
<dbReference type="SUPFAM" id="SSF57701">
    <property type="entry name" value="Zn2/Cys6 DNA-binding domain"/>
    <property type="match status" value="1"/>
</dbReference>
<feature type="compositionally biased region" description="Polar residues" evidence="4">
    <location>
        <begin position="626"/>
        <end position="637"/>
    </location>
</feature>
<dbReference type="PANTHER" id="PTHR31001:SF85">
    <property type="entry name" value="ZN(II)2CYS6 TRANSCRIPTION FACTOR (EUROFUNG)"/>
    <property type="match status" value="1"/>
</dbReference>
<dbReference type="OrthoDB" id="2269373at2759"/>
<evidence type="ECO:0000256" key="4">
    <source>
        <dbReference type="SAM" id="MobiDB-lite"/>
    </source>
</evidence>
<evidence type="ECO:0000256" key="1">
    <source>
        <dbReference type="ARBA" id="ARBA00004123"/>
    </source>
</evidence>
<gene>
    <name evidence="6" type="primary">aurR2_2</name>
    <name evidence="6" type="ORF">LCER1_G001663</name>
</gene>
<evidence type="ECO:0000259" key="5">
    <source>
        <dbReference type="PROSITE" id="PS50048"/>
    </source>
</evidence>